<sequence>RLQCLKVLSYSGWNPPNGSRKLH</sequence>
<name>A0A820MVC9_9BILA</name>
<protein>
    <submittedName>
        <fullName evidence="1">Uncharacterized protein</fullName>
    </submittedName>
</protein>
<dbReference type="Proteomes" id="UP000663844">
    <property type="component" value="Unassembled WGS sequence"/>
</dbReference>
<reference evidence="1" key="1">
    <citation type="submission" date="2021-02" db="EMBL/GenBank/DDBJ databases">
        <authorList>
            <person name="Nowell W R."/>
        </authorList>
    </citation>
    <scope>NUCLEOTIDE SEQUENCE</scope>
</reference>
<feature type="non-terminal residue" evidence="1">
    <location>
        <position position="1"/>
    </location>
</feature>
<accession>A0A820MVC9</accession>
<evidence type="ECO:0000313" key="2">
    <source>
        <dbReference type="Proteomes" id="UP000663844"/>
    </source>
</evidence>
<comment type="caution">
    <text evidence="1">The sequence shown here is derived from an EMBL/GenBank/DDBJ whole genome shotgun (WGS) entry which is preliminary data.</text>
</comment>
<proteinExistence type="predicted"/>
<dbReference type="EMBL" id="CAJOAZ010023883">
    <property type="protein sequence ID" value="CAF4379516.1"/>
    <property type="molecule type" value="Genomic_DNA"/>
</dbReference>
<organism evidence="1 2">
    <name type="scientific">Adineta steineri</name>
    <dbReference type="NCBI Taxonomy" id="433720"/>
    <lineage>
        <taxon>Eukaryota</taxon>
        <taxon>Metazoa</taxon>
        <taxon>Spiralia</taxon>
        <taxon>Gnathifera</taxon>
        <taxon>Rotifera</taxon>
        <taxon>Eurotatoria</taxon>
        <taxon>Bdelloidea</taxon>
        <taxon>Adinetida</taxon>
        <taxon>Adinetidae</taxon>
        <taxon>Adineta</taxon>
    </lineage>
</organism>
<feature type="non-terminal residue" evidence="1">
    <location>
        <position position="23"/>
    </location>
</feature>
<evidence type="ECO:0000313" key="1">
    <source>
        <dbReference type="EMBL" id="CAF4379516.1"/>
    </source>
</evidence>
<dbReference type="AlphaFoldDB" id="A0A820MVC9"/>
<gene>
    <name evidence="1" type="ORF">OXD698_LOCUS50295</name>
</gene>